<evidence type="ECO:0000256" key="6">
    <source>
        <dbReference type="ARBA" id="ARBA00022840"/>
    </source>
</evidence>
<organism evidence="13 14">
    <name type="scientific">Trichonephila inaurata madagascariensis</name>
    <dbReference type="NCBI Taxonomy" id="2747483"/>
    <lineage>
        <taxon>Eukaryota</taxon>
        <taxon>Metazoa</taxon>
        <taxon>Ecdysozoa</taxon>
        <taxon>Arthropoda</taxon>
        <taxon>Chelicerata</taxon>
        <taxon>Arachnida</taxon>
        <taxon>Araneae</taxon>
        <taxon>Araneomorphae</taxon>
        <taxon>Entelegynae</taxon>
        <taxon>Araneoidea</taxon>
        <taxon>Nephilidae</taxon>
        <taxon>Trichonephila</taxon>
        <taxon>Trichonephila inaurata</taxon>
    </lineage>
</organism>
<feature type="domain" description="Myosin motor" evidence="12">
    <location>
        <begin position="35"/>
        <end position="664"/>
    </location>
</feature>
<evidence type="ECO:0000256" key="9">
    <source>
        <dbReference type="ARBA" id="ARBA00023212"/>
    </source>
</evidence>
<protein>
    <submittedName>
        <fullName evidence="13">Neither inactivation nor afterpotential protein C</fullName>
    </submittedName>
</protein>
<keyword evidence="7 11" id="KW-0518">Myosin</keyword>
<dbReference type="Gene3D" id="1.20.5.4820">
    <property type="match status" value="1"/>
</dbReference>
<proteinExistence type="inferred from homology"/>
<dbReference type="GO" id="GO:0003779">
    <property type="term" value="F:actin binding"/>
    <property type="evidence" value="ECO:0007669"/>
    <property type="project" value="UniProtKB-KW"/>
</dbReference>
<comment type="caution">
    <text evidence="13">The sequence shown here is derived from an EMBL/GenBank/DDBJ whole genome shotgun (WGS) entry which is preliminary data.</text>
</comment>
<dbReference type="GO" id="GO:0030832">
    <property type="term" value="P:regulation of actin filament length"/>
    <property type="evidence" value="ECO:0007669"/>
    <property type="project" value="TreeGrafter"/>
</dbReference>
<dbReference type="EMBL" id="BMAV01009788">
    <property type="protein sequence ID" value="GFY54248.1"/>
    <property type="molecule type" value="Genomic_DNA"/>
</dbReference>
<keyword evidence="9" id="KW-0206">Cytoskeleton</keyword>
<evidence type="ECO:0000313" key="13">
    <source>
        <dbReference type="EMBL" id="GFY54248.1"/>
    </source>
</evidence>
<dbReference type="InterPro" id="IPR001609">
    <property type="entry name" value="Myosin_head_motor_dom-like"/>
</dbReference>
<dbReference type="GO" id="GO:0016459">
    <property type="term" value="C:myosin complex"/>
    <property type="evidence" value="ECO:0007669"/>
    <property type="project" value="UniProtKB-KW"/>
</dbReference>
<comment type="similarity">
    <text evidence="11">Belongs to the TRAFAC class myosin-kinesin ATPase superfamily. Myosin family.</text>
</comment>
<evidence type="ECO:0000256" key="8">
    <source>
        <dbReference type="ARBA" id="ARBA00023175"/>
    </source>
</evidence>
<dbReference type="GO" id="GO:0004674">
    <property type="term" value="F:protein serine/threonine kinase activity"/>
    <property type="evidence" value="ECO:0007669"/>
    <property type="project" value="TreeGrafter"/>
</dbReference>
<keyword evidence="5 11" id="KW-0547">Nucleotide-binding</keyword>
<dbReference type="Gene3D" id="1.10.10.820">
    <property type="match status" value="1"/>
</dbReference>
<gene>
    <name evidence="13" type="primary">ninaC</name>
    <name evidence="13" type="ORF">TNIN_280201</name>
</gene>
<dbReference type="InterPro" id="IPR027417">
    <property type="entry name" value="P-loop_NTPase"/>
</dbReference>
<dbReference type="PANTHER" id="PTHR46256:SF2">
    <property type="entry name" value="NEITHER INACTIVATION NOR AFTERPOTENTIAL PROTEIN C"/>
    <property type="match status" value="1"/>
</dbReference>
<keyword evidence="6 11" id="KW-0067">ATP-binding</keyword>
<dbReference type="InterPro" id="IPR036961">
    <property type="entry name" value="Kinesin_motor_dom_sf"/>
</dbReference>
<dbReference type="SMART" id="SM00242">
    <property type="entry name" value="MYSc"/>
    <property type="match status" value="1"/>
</dbReference>
<evidence type="ECO:0000256" key="7">
    <source>
        <dbReference type="ARBA" id="ARBA00023123"/>
    </source>
</evidence>
<evidence type="ECO:0000256" key="10">
    <source>
        <dbReference type="ARBA" id="ARBA00023273"/>
    </source>
</evidence>
<comment type="caution">
    <text evidence="11">Lacks conserved residue(s) required for the propagation of feature annotation.</text>
</comment>
<sequence>MVAENLYPLEPSKPLTVTVKNWNFKNDNESPYIKMLPDDLAASENQSEESVVDFLYHRYSQDDIYTYIGDILLAINPRKKLPLYDSKIQIQYWEKARSDNPPHVFAIADRAYQQMLHHKRSQVIITFGKCSSGKSFSTTQMINQLAFLSPSGSVAMAEKIQQLCPLLDAFGSARTSYNQNASRLLKTVAVTFTKTGKITGGKNESNFHILYYVFEGLKNEKRLAEFGLDKLSAMRYLPLKSSKNSADLIAGYKNIYQSFRVLSFTEEEILVIIRILSAILLLGDVTYTLKGSAATANNPYLISTAAKNLSVDNDQLCSVICKGPTVEDVLAKRDAWVQFLYLRVFDWIVTSINKQLSFSRLVLGNSFSVTVIDPPGFGINEQNQLFRLNTNIINDFLQNYIQQLLFFKELEEYKEEGVDIPFKYEETPQQKQFLNNLVDSERILLNELQNSGVKGTFNWLKKMKSLPSECIEVENDKVTVHHTFEKVTYNIPDLTADNISSLDEAEFVETFKGTVDVVTSAIANLLPEENKTLVDLMHILLSKTLEIMTDDFPHLVVCLQPAQSPREDVRFEPQYIMQQLRTFNLMETIMIRQQGFARRLSFSEFLNRYKYLAFDFDEEVELTKENCQLLLIRLKMDGWKIGISKVFLKYYTEEYLSRLYETHIKKIIKIQAMARRFIVKARHGKSAA</sequence>
<dbReference type="GO" id="GO:0000146">
    <property type="term" value="F:microfilament motor activity"/>
    <property type="evidence" value="ECO:0007669"/>
    <property type="project" value="TreeGrafter"/>
</dbReference>
<evidence type="ECO:0000313" key="14">
    <source>
        <dbReference type="Proteomes" id="UP000886998"/>
    </source>
</evidence>
<keyword evidence="8 11" id="KW-0505">Motor protein</keyword>
<evidence type="ECO:0000259" key="12">
    <source>
        <dbReference type="PROSITE" id="PS51456"/>
    </source>
</evidence>
<dbReference type="Pfam" id="PF00063">
    <property type="entry name" value="Myosin_head"/>
    <property type="match status" value="1"/>
</dbReference>
<reference evidence="13" key="1">
    <citation type="submission" date="2020-08" db="EMBL/GenBank/DDBJ databases">
        <title>Multicomponent nature underlies the extraordinary mechanical properties of spider dragline silk.</title>
        <authorList>
            <person name="Kono N."/>
            <person name="Nakamura H."/>
            <person name="Mori M."/>
            <person name="Yoshida Y."/>
            <person name="Ohtoshi R."/>
            <person name="Malay A.D."/>
            <person name="Moran D.A.P."/>
            <person name="Tomita M."/>
            <person name="Numata K."/>
            <person name="Arakawa K."/>
        </authorList>
    </citation>
    <scope>NUCLEOTIDE SEQUENCE</scope>
</reference>
<comment type="subcellular location">
    <subcellularLocation>
        <location evidence="2">Cell projection</location>
    </subcellularLocation>
    <subcellularLocation>
        <location evidence="1">Cytoplasm</location>
        <location evidence="1">Cytoskeleton</location>
    </subcellularLocation>
</comment>
<dbReference type="Gene3D" id="1.20.120.720">
    <property type="entry name" value="Myosin VI head, motor domain, U50 subdomain"/>
    <property type="match status" value="1"/>
</dbReference>
<dbReference type="Gene3D" id="3.40.850.10">
    <property type="entry name" value="Kinesin motor domain"/>
    <property type="match status" value="1"/>
</dbReference>
<feature type="binding site" evidence="11">
    <location>
        <begin position="128"/>
        <end position="135"/>
    </location>
    <ligand>
        <name>ATP</name>
        <dbReference type="ChEBI" id="CHEBI:30616"/>
    </ligand>
</feature>
<dbReference type="GO" id="GO:0042995">
    <property type="term" value="C:cell projection"/>
    <property type="evidence" value="ECO:0007669"/>
    <property type="project" value="UniProtKB-SubCell"/>
</dbReference>
<accession>A0A8X6XI14</accession>
<keyword evidence="3" id="KW-0963">Cytoplasm</keyword>
<evidence type="ECO:0000256" key="1">
    <source>
        <dbReference type="ARBA" id="ARBA00004245"/>
    </source>
</evidence>
<evidence type="ECO:0000256" key="4">
    <source>
        <dbReference type="ARBA" id="ARBA00022737"/>
    </source>
</evidence>
<keyword evidence="4" id="KW-0677">Repeat</keyword>
<dbReference type="InterPro" id="IPR052409">
    <property type="entry name" value="Myosin-III_kinase_activity"/>
</dbReference>
<evidence type="ECO:0000256" key="2">
    <source>
        <dbReference type="ARBA" id="ARBA00004316"/>
    </source>
</evidence>
<keyword evidence="11" id="KW-0009">Actin-binding</keyword>
<keyword evidence="14" id="KW-1185">Reference proteome</keyword>
<dbReference type="PRINTS" id="PR00193">
    <property type="entry name" value="MYOSINHEAVY"/>
</dbReference>
<evidence type="ECO:0000256" key="3">
    <source>
        <dbReference type="ARBA" id="ARBA00022490"/>
    </source>
</evidence>
<dbReference type="GO" id="GO:0005524">
    <property type="term" value="F:ATP binding"/>
    <property type="evidence" value="ECO:0007669"/>
    <property type="project" value="UniProtKB-UniRule"/>
</dbReference>
<keyword evidence="10" id="KW-0966">Cell projection</keyword>
<dbReference type="OrthoDB" id="6421845at2759"/>
<dbReference type="AlphaFoldDB" id="A0A8X6XI14"/>
<dbReference type="PANTHER" id="PTHR46256">
    <property type="entry name" value="AGAP011099-PA"/>
    <property type="match status" value="1"/>
</dbReference>
<dbReference type="Proteomes" id="UP000886998">
    <property type="component" value="Unassembled WGS sequence"/>
</dbReference>
<dbReference type="PROSITE" id="PS51456">
    <property type="entry name" value="MYOSIN_MOTOR"/>
    <property type="match status" value="1"/>
</dbReference>
<dbReference type="Gene3D" id="1.20.58.530">
    <property type="match status" value="1"/>
</dbReference>
<evidence type="ECO:0000256" key="5">
    <source>
        <dbReference type="ARBA" id="ARBA00022741"/>
    </source>
</evidence>
<name>A0A8X6XI14_9ARAC</name>
<evidence type="ECO:0000256" key="11">
    <source>
        <dbReference type="PROSITE-ProRule" id="PRU00782"/>
    </source>
</evidence>
<dbReference type="SUPFAM" id="SSF52540">
    <property type="entry name" value="P-loop containing nucleoside triphosphate hydrolases"/>
    <property type="match status" value="1"/>
</dbReference>